<accession>A0A8S5LCD9</accession>
<organism evidence="1">
    <name type="scientific">Siphoviridae sp. ctYKh4</name>
    <dbReference type="NCBI Taxonomy" id="2823586"/>
    <lineage>
        <taxon>Viruses</taxon>
        <taxon>Duplodnaviria</taxon>
        <taxon>Heunggongvirae</taxon>
        <taxon>Uroviricota</taxon>
        <taxon>Caudoviricetes</taxon>
    </lineage>
</organism>
<reference evidence="1" key="1">
    <citation type="journal article" date="2021" name="Proc. Natl. Acad. Sci. U.S.A.">
        <title>A Catalog of Tens of Thousands of Viruses from Human Metagenomes Reveals Hidden Associations with Chronic Diseases.</title>
        <authorList>
            <person name="Tisza M.J."/>
            <person name="Buck C.B."/>
        </authorList>
    </citation>
    <scope>NUCLEOTIDE SEQUENCE</scope>
    <source>
        <strain evidence="1">CtYKh4</strain>
    </source>
</reference>
<protein>
    <submittedName>
        <fullName evidence="1">Zinc-ribbon domain protein</fullName>
    </submittedName>
</protein>
<proteinExistence type="predicted"/>
<sequence>MIQDDFMGDFYLGCPSCKEAIHFPLIRNPNHIYDKRPKRCLKCGEEFDWSDEMKGGTQ</sequence>
<evidence type="ECO:0000313" key="1">
    <source>
        <dbReference type="EMBL" id="DAD67669.1"/>
    </source>
</evidence>
<name>A0A8S5LCD9_9CAUD</name>
<dbReference type="EMBL" id="BK014682">
    <property type="protein sequence ID" value="DAD67669.1"/>
    <property type="molecule type" value="Genomic_DNA"/>
</dbReference>